<feature type="transmembrane region" description="Helical" evidence="6">
    <location>
        <begin position="250"/>
        <end position="272"/>
    </location>
</feature>
<evidence type="ECO:0000256" key="6">
    <source>
        <dbReference type="SAM" id="Phobius"/>
    </source>
</evidence>
<keyword evidence="5 6" id="KW-0472">Membrane</keyword>
<reference evidence="8" key="1">
    <citation type="submission" date="2016-09" db="EMBL/GenBank/DDBJ databases">
        <authorList>
            <person name="Varghese N."/>
            <person name="Submissions S."/>
        </authorList>
    </citation>
    <scope>NUCLEOTIDE SEQUENCE [LARGE SCALE GENOMIC DNA]</scope>
    <source>
        <strain evidence="8">25nlg</strain>
    </source>
</reference>
<feature type="transmembrane region" description="Helical" evidence="6">
    <location>
        <begin position="278"/>
        <end position="302"/>
    </location>
</feature>
<organism evidence="7 8">
    <name type="scientific">Shouchella lonarensis</name>
    <dbReference type="NCBI Taxonomy" id="1464122"/>
    <lineage>
        <taxon>Bacteria</taxon>
        <taxon>Bacillati</taxon>
        <taxon>Bacillota</taxon>
        <taxon>Bacilli</taxon>
        <taxon>Bacillales</taxon>
        <taxon>Bacillaceae</taxon>
        <taxon>Shouchella</taxon>
    </lineage>
</organism>
<evidence type="ECO:0000256" key="4">
    <source>
        <dbReference type="ARBA" id="ARBA00022989"/>
    </source>
</evidence>
<accession>A0A1G6JRT5</accession>
<evidence type="ECO:0000256" key="2">
    <source>
        <dbReference type="ARBA" id="ARBA00022475"/>
    </source>
</evidence>
<keyword evidence="8" id="KW-1185">Reference proteome</keyword>
<dbReference type="InterPro" id="IPR014249">
    <property type="entry name" value="Spore_V_B"/>
</dbReference>
<dbReference type="GO" id="GO:0005886">
    <property type="term" value="C:plasma membrane"/>
    <property type="evidence" value="ECO:0007669"/>
    <property type="project" value="UniProtKB-SubCell"/>
</dbReference>
<evidence type="ECO:0000313" key="7">
    <source>
        <dbReference type="EMBL" id="SDC20696.1"/>
    </source>
</evidence>
<dbReference type="RefSeq" id="WP_090775677.1">
    <property type="nucleotide sequence ID" value="NZ_FMYM01000006.1"/>
</dbReference>
<keyword evidence="3 6" id="KW-0812">Transmembrane</keyword>
<keyword evidence="2" id="KW-1003">Cell membrane</keyword>
<dbReference type="Proteomes" id="UP000242662">
    <property type="component" value="Unassembled WGS sequence"/>
</dbReference>
<dbReference type="CDD" id="cd13124">
    <property type="entry name" value="MATE_SpoVB_like"/>
    <property type="match status" value="1"/>
</dbReference>
<feature type="transmembrane region" description="Helical" evidence="6">
    <location>
        <begin position="186"/>
        <end position="206"/>
    </location>
</feature>
<keyword evidence="4 6" id="KW-1133">Transmembrane helix</keyword>
<dbReference type="NCBIfam" id="TIGR02900">
    <property type="entry name" value="spore_V_B"/>
    <property type="match status" value="1"/>
</dbReference>
<dbReference type="InterPro" id="IPR024923">
    <property type="entry name" value="PG_synth_SpoVB"/>
</dbReference>
<comment type="subcellular location">
    <subcellularLocation>
        <location evidence="1">Cell membrane</location>
        <topology evidence="1">Multi-pass membrane protein</topology>
    </subcellularLocation>
</comment>
<feature type="transmembrane region" description="Helical" evidence="6">
    <location>
        <begin position="40"/>
        <end position="63"/>
    </location>
</feature>
<feature type="transmembrane region" description="Helical" evidence="6">
    <location>
        <begin position="323"/>
        <end position="341"/>
    </location>
</feature>
<dbReference type="PANTHER" id="PTHR30250:SF24">
    <property type="entry name" value="STAGE V SPORULATION PROTEIN B"/>
    <property type="match status" value="1"/>
</dbReference>
<gene>
    <name evidence="7" type="ORF">SAMN05421737_10655</name>
</gene>
<dbReference type="OrthoDB" id="9775950at2"/>
<name>A0A1G6JRT5_9BACI</name>
<feature type="transmembrane region" description="Helical" evidence="6">
    <location>
        <begin position="412"/>
        <end position="436"/>
    </location>
</feature>
<dbReference type="AlphaFoldDB" id="A0A1G6JRT5"/>
<feature type="transmembrane region" description="Helical" evidence="6">
    <location>
        <begin position="448"/>
        <end position="466"/>
    </location>
</feature>
<dbReference type="InterPro" id="IPR002797">
    <property type="entry name" value="Polysacc_synth"/>
</dbReference>
<feature type="transmembrane region" description="Helical" evidence="6">
    <location>
        <begin position="161"/>
        <end position="180"/>
    </location>
</feature>
<dbReference type="EMBL" id="FMYM01000006">
    <property type="protein sequence ID" value="SDC20696.1"/>
    <property type="molecule type" value="Genomic_DNA"/>
</dbReference>
<feature type="transmembrane region" description="Helical" evidence="6">
    <location>
        <begin position="84"/>
        <end position="109"/>
    </location>
</feature>
<feature type="transmembrane region" description="Helical" evidence="6">
    <location>
        <begin position="478"/>
        <end position="499"/>
    </location>
</feature>
<feature type="transmembrane region" description="Helical" evidence="6">
    <location>
        <begin position="361"/>
        <end position="382"/>
    </location>
</feature>
<dbReference type="STRING" id="1464122.SAMN05421737_10655"/>
<dbReference type="InterPro" id="IPR050833">
    <property type="entry name" value="Poly_Biosynth_Transport"/>
</dbReference>
<feature type="transmembrane region" description="Helical" evidence="6">
    <location>
        <begin position="121"/>
        <end position="140"/>
    </location>
</feature>
<protein>
    <submittedName>
        <fullName evidence="7">Stage V sporulation protein B</fullName>
    </submittedName>
</protein>
<evidence type="ECO:0000256" key="5">
    <source>
        <dbReference type="ARBA" id="ARBA00023136"/>
    </source>
</evidence>
<evidence type="ECO:0000256" key="1">
    <source>
        <dbReference type="ARBA" id="ARBA00004651"/>
    </source>
</evidence>
<evidence type="ECO:0000256" key="3">
    <source>
        <dbReference type="ARBA" id="ARBA00022692"/>
    </source>
</evidence>
<dbReference type="PIRSF" id="PIRSF038958">
    <property type="entry name" value="PG_synth_SpoVB"/>
    <property type="match status" value="1"/>
</dbReference>
<feature type="transmembrane region" description="Helical" evidence="6">
    <location>
        <begin position="389"/>
        <end position="406"/>
    </location>
</feature>
<dbReference type="PANTHER" id="PTHR30250">
    <property type="entry name" value="PST FAMILY PREDICTED COLANIC ACID TRANSPORTER"/>
    <property type="match status" value="1"/>
</dbReference>
<dbReference type="Pfam" id="PF01943">
    <property type="entry name" value="Polysacc_synt"/>
    <property type="match status" value="1"/>
</dbReference>
<proteinExistence type="predicted"/>
<evidence type="ECO:0000313" key="8">
    <source>
        <dbReference type="Proteomes" id="UP000242662"/>
    </source>
</evidence>
<sequence>MTKQTFLTGTLILIAAGFITKVLGFINRIVMARILGSEGVGLYMMAVPTLLLILTLTQMGLPVAIAKLVAEAEARGERQRVKKILAVSLAMTAVLSVIFTTSMIAFAPIVSNTLLTDARAFYPLIAITPIVPIVAISSVIRGYFQGRQNMKPTAYSQVIEQVIRITFVAVLTTAFLPLGLEYAAAGAMLSVVLGELASLFYMLYLFKHHKSFRFRHRFVSAVKGGKHTCQALLFTALPTTGSRLIGTVSLFFEPIVVAQSLAIAGIATSVATSQYGLLVGYVVPLLTLPSFITYALSVSLLPNLSEAAAKKNTTLIHYRLEQTLRIGLLSGGICVIILYVFATDLMTLMYDAPEAAGMLKIMAPFALFLYIQGPLQAALQALNYAKVSMMNSLFGAVIKTAAIFALSTHTSLGIMGAALAIVTGFVLVSVLHFASIAKTTGFVINARAVIKLSMLIFIVGYAATLLQPMVSQTFSHPLVATLSAIGLTTCLYMIGMFFLRLIKKEELKQLPLFSKILK</sequence>